<evidence type="ECO:0000256" key="1">
    <source>
        <dbReference type="ARBA" id="ARBA00004651"/>
    </source>
</evidence>
<feature type="transmembrane region" description="Helical" evidence="8">
    <location>
        <begin position="307"/>
        <end position="325"/>
    </location>
</feature>
<feature type="transmembrane region" description="Helical" evidence="8">
    <location>
        <begin position="362"/>
        <end position="379"/>
    </location>
</feature>
<dbReference type="InterPro" id="IPR038731">
    <property type="entry name" value="RgtA/B/C-like"/>
</dbReference>
<evidence type="ECO:0000259" key="9">
    <source>
        <dbReference type="Pfam" id="PF13231"/>
    </source>
</evidence>
<feature type="transmembrane region" description="Helical" evidence="8">
    <location>
        <begin position="285"/>
        <end position="301"/>
    </location>
</feature>
<keyword evidence="11" id="KW-1185">Reference proteome</keyword>
<evidence type="ECO:0000256" key="6">
    <source>
        <dbReference type="ARBA" id="ARBA00022989"/>
    </source>
</evidence>
<dbReference type="PANTHER" id="PTHR33908">
    <property type="entry name" value="MANNOSYLTRANSFERASE YKCB-RELATED"/>
    <property type="match status" value="1"/>
</dbReference>
<evidence type="ECO:0000256" key="2">
    <source>
        <dbReference type="ARBA" id="ARBA00022475"/>
    </source>
</evidence>
<protein>
    <recommendedName>
        <fullName evidence="9">Glycosyltransferase RgtA/B/C/D-like domain-containing protein</fullName>
    </recommendedName>
</protein>
<proteinExistence type="predicted"/>
<keyword evidence="7 8" id="KW-0472">Membrane</keyword>
<feature type="transmembrane region" description="Helical" evidence="8">
    <location>
        <begin position="209"/>
        <end position="228"/>
    </location>
</feature>
<dbReference type="Proteomes" id="UP001501470">
    <property type="component" value="Unassembled WGS sequence"/>
</dbReference>
<evidence type="ECO:0000256" key="7">
    <source>
        <dbReference type="ARBA" id="ARBA00023136"/>
    </source>
</evidence>
<comment type="subcellular location">
    <subcellularLocation>
        <location evidence="1">Cell membrane</location>
        <topology evidence="1">Multi-pass membrane protein</topology>
    </subcellularLocation>
</comment>
<sequence>MDPERVGKPRSLRVPAALAVIVAVGALLRVVPLRSVWLDEAISIGQARLPYLTMLHDLRSADVHPPLWGSVLWLDVRLFGDGPLAVRIPSLIIGTLSIPLVYLVARELYDRRAGVAAALLIAVSPVAVWYSAEARMYAFYIFWSLLAVLGQARAIRRGGWLDWGLFAVASAGLVYTHYFSLLQLCTQHLVFAAIVIRRGLKREQMARRLLVGWLSATVVTVVLLLPLVPYAGEQVGDFIGSSGGASGSNTATGGEGSRFISLYVILANLAWAMWGYHSDAAMERLVALWPVGMLAILLLLGRGRSRSTALLVSLVIVPFALAYLLGTKQRTFFELRYFISVLPPLLILTARAATGWLRTTTARATAVAAIALTMIVGLGDQQLNSANPRLYDYNGAFRLVNEEARPGDVILFAPGYLEVLVSYYHPAVTAVPIRGGVPLPAQHGGRTFLMASYLDNPDNASLVGQALAQLDIGGRTVQRVEHRENVTIWILQ</sequence>
<name>A0ABN2DB44_9ACTN</name>
<feature type="transmembrane region" description="Helical" evidence="8">
    <location>
        <begin position="337"/>
        <end position="356"/>
    </location>
</feature>
<evidence type="ECO:0000256" key="4">
    <source>
        <dbReference type="ARBA" id="ARBA00022679"/>
    </source>
</evidence>
<gene>
    <name evidence="10" type="ORF">GCM10009827_114980</name>
</gene>
<keyword evidence="2" id="KW-1003">Cell membrane</keyword>
<dbReference type="InterPro" id="IPR050297">
    <property type="entry name" value="LipidA_mod_glycosyltrf_83"/>
</dbReference>
<accession>A0ABN2DB44</accession>
<feature type="transmembrane region" description="Helical" evidence="8">
    <location>
        <begin position="181"/>
        <end position="197"/>
    </location>
</feature>
<evidence type="ECO:0000256" key="3">
    <source>
        <dbReference type="ARBA" id="ARBA00022676"/>
    </source>
</evidence>
<dbReference type="Pfam" id="PF13231">
    <property type="entry name" value="PMT_2"/>
    <property type="match status" value="1"/>
</dbReference>
<dbReference type="EMBL" id="BAAAQD010000051">
    <property type="protein sequence ID" value="GAA1574100.1"/>
    <property type="molecule type" value="Genomic_DNA"/>
</dbReference>
<organism evidence="10 11">
    <name type="scientific">Dactylosporangium maewongense</name>
    <dbReference type="NCBI Taxonomy" id="634393"/>
    <lineage>
        <taxon>Bacteria</taxon>
        <taxon>Bacillati</taxon>
        <taxon>Actinomycetota</taxon>
        <taxon>Actinomycetes</taxon>
        <taxon>Micromonosporales</taxon>
        <taxon>Micromonosporaceae</taxon>
        <taxon>Dactylosporangium</taxon>
    </lineage>
</organism>
<feature type="transmembrane region" description="Helical" evidence="8">
    <location>
        <begin position="84"/>
        <end position="105"/>
    </location>
</feature>
<dbReference type="PANTHER" id="PTHR33908:SF11">
    <property type="entry name" value="MEMBRANE PROTEIN"/>
    <property type="match status" value="1"/>
</dbReference>
<evidence type="ECO:0000256" key="8">
    <source>
        <dbReference type="SAM" id="Phobius"/>
    </source>
</evidence>
<keyword evidence="4" id="KW-0808">Transferase</keyword>
<feature type="transmembrane region" description="Helical" evidence="8">
    <location>
        <begin position="12"/>
        <end position="31"/>
    </location>
</feature>
<reference evidence="10 11" key="1">
    <citation type="journal article" date="2019" name="Int. J. Syst. Evol. Microbiol.">
        <title>The Global Catalogue of Microorganisms (GCM) 10K type strain sequencing project: providing services to taxonomists for standard genome sequencing and annotation.</title>
        <authorList>
            <consortium name="The Broad Institute Genomics Platform"/>
            <consortium name="The Broad Institute Genome Sequencing Center for Infectious Disease"/>
            <person name="Wu L."/>
            <person name="Ma J."/>
        </authorList>
    </citation>
    <scope>NUCLEOTIDE SEQUENCE [LARGE SCALE GENOMIC DNA]</scope>
    <source>
        <strain evidence="10 11">JCM 15933</strain>
    </source>
</reference>
<keyword evidence="6 8" id="KW-1133">Transmembrane helix</keyword>
<keyword evidence="3" id="KW-0328">Glycosyltransferase</keyword>
<evidence type="ECO:0000256" key="5">
    <source>
        <dbReference type="ARBA" id="ARBA00022692"/>
    </source>
</evidence>
<comment type="caution">
    <text evidence="10">The sequence shown here is derived from an EMBL/GenBank/DDBJ whole genome shotgun (WGS) entry which is preliminary data.</text>
</comment>
<evidence type="ECO:0000313" key="11">
    <source>
        <dbReference type="Proteomes" id="UP001501470"/>
    </source>
</evidence>
<keyword evidence="5 8" id="KW-0812">Transmembrane</keyword>
<feature type="transmembrane region" description="Helical" evidence="8">
    <location>
        <begin position="112"/>
        <end position="130"/>
    </location>
</feature>
<feature type="domain" description="Glycosyltransferase RgtA/B/C/D-like" evidence="9">
    <location>
        <begin position="64"/>
        <end position="206"/>
    </location>
</feature>
<feature type="transmembrane region" description="Helical" evidence="8">
    <location>
        <begin position="259"/>
        <end position="276"/>
    </location>
</feature>
<evidence type="ECO:0000313" key="10">
    <source>
        <dbReference type="EMBL" id="GAA1574100.1"/>
    </source>
</evidence>